<dbReference type="AlphaFoldDB" id="A0A9D2QGD6"/>
<evidence type="ECO:0000313" key="1">
    <source>
        <dbReference type="EMBL" id="HJC87125.1"/>
    </source>
</evidence>
<sequence length="137" mass="14273">MEEFLNAFSVPAAPGTSGTELVFDLNGQSKGTAIAHAERSAEFVLNEPGFYAAAFHSTIAPASGVTFPLNIQFTMEQDGTPVPGAATQHTFHTSAENANIAFDTILAVTDAPSILTVTGLGGNFLYSDVGMSIYQIG</sequence>
<proteinExistence type="predicted"/>
<protein>
    <submittedName>
        <fullName evidence="1">Uncharacterized protein</fullName>
    </submittedName>
</protein>
<evidence type="ECO:0000313" key="2">
    <source>
        <dbReference type="Proteomes" id="UP000823922"/>
    </source>
</evidence>
<dbReference type="Proteomes" id="UP000823922">
    <property type="component" value="Unassembled WGS sequence"/>
</dbReference>
<dbReference type="Gene3D" id="2.60.120.40">
    <property type="match status" value="1"/>
</dbReference>
<accession>A0A9D2QGD6</accession>
<comment type="caution">
    <text evidence="1">The sequence shown here is derived from an EMBL/GenBank/DDBJ whole genome shotgun (WGS) entry which is preliminary data.</text>
</comment>
<organism evidence="1 2">
    <name type="scientific">Candidatus Eisenbergiella intestinigallinarum</name>
    <dbReference type="NCBI Taxonomy" id="2838549"/>
    <lineage>
        <taxon>Bacteria</taxon>
        <taxon>Bacillati</taxon>
        <taxon>Bacillota</taxon>
        <taxon>Clostridia</taxon>
        <taxon>Lachnospirales</taxon>
        <taxon>Lachnospiraceae</taxon>
        <taxon>Eisenbergiella</taxon>
    </lineage>
</organism>
<name>A0A9D2QGD6_9FIRM</name>
<dbReference type="EMBL" id="DWVS01000091">
    <property type="protein sequence ID" value="HJC87125.1"/>
    <property type="molecule type" value="Genomic_DNA"/>
</dbReference>
<reference evidence="1" key="2">
    <citation type="submission" date="2021-04" db="EMBL/GenBank/DDBJ databases">
        <authorList>
            <person name="Gilroy R."/>
        </authorList>
    </citation>
    <scope>NUCLEOTIDE SEQUENCE</scope>
    <source>
        <strain evidence="1">ChiBcec1-1630</strain>
    </source>
</reference>
<reference evidence="1" key="1">
    <citation type="journal article" date="2021" name="PeerJ">
        <title>Extensive microbial diversity within the chicken gut microbiome revealed by metagenomics and culture.</title>
        <authorList>
            <person name="Gilroy R."/>
            <person name="Ravi A."/>
            <person name="Getino M."/>
            <person name="Pursley I."/>
            <person name="Horton D.L."/>
            <person name="Alikhan N.F."/>
            <person name="Baker D."/>
            <person name="Gharbi K."/>
            <person name="Hall N."/>
            <person name="Watson M."/>
            <person name="Adriaenssens E.M."/>
            <person name="Foster-Nyarko E."/>
            <person name="Jarju S."/>
            <person name="Secka A."/>
            <person name="Antonio M."/>
            <person name="Oren A."/>
            <person name="Chaudhuri R.R."/>
            <person name="La Ragione R."/>
            <person name="Hildebrand F."/>
            <person name="Pallen M.J."/>
        </authorList>
    </citation>
    <scope>NUCLEOTIDE SEQUENCE</scope>
    <source>
        <strain evidence="1">ChiBcec1-1630</strain>
    </source>
</reference>
<dbReference type="InterPro" id="IPR008983">
    <property type="entry name" value="Tumour_necrosis_fac-like_dom"/>
</dbReference>
<gene>
    <name evidence="1" type="ORF">H9926_03805</name>
</gene>